<evidence type="ECO:0000313" key="3">
    <source>
        <dbReference type="EMBL" id="KAK1313052.1"/>
    </source>
</evidence>
<dbReference type="EMBL" id="JAUJYO010000006">
    <property type="protein sequence ID" value="KAK1313052.1"/>
    <property type="molecule type" value="Genomic_DNA"/>
</dbReference>
<dbReference type="PANTHER" id="PTHR43592:SF4">
    <property type="entry name" value="CAAX AMINO TERMINAL PROTEASE FAMILY PROTEIN"/>
    <property type="match status" value="1"/>
</dbReference>
<feature type="transmembrane region" description="Helical" evidence="1">
    <location>
        <begin position="159"/>
        <end position="179"/>
    </location>
</feature>
<accession>A0AAV9EI28</accession>
<keyword evidence="1" id="KW-0812">Transmembrane</keyword>
<proteinExistence type="predicted"/>
<keyword evidence="1" id="KW-0472">Membrane</keyword>
<reference evidence="3" key="1">
    <citation type="journal article" date="2023" name="Nat. Commun.">
        <title>Diploid and tetraploid genomes of Acorus and the evolution of monocots.</title>
        <authorList>
            <person name="Ma L."/>
            <person name="Liu K.W."/>
            <person name="Li Z."/>
            <person name="Hsiao Y.Y."/>
            <person name="Qi Y."/>
            <person name="Fu T."/>
            <person name="Tang G.D."/>
            <person name="Zhang D."/>
            <person name="Sun W.H."/>
            <person name="Liu D.K."/>
            <person name="Li Y."/>
            <person name="Chen G.Z."/>
            <person name="Liu X.D."/>
            <person name="Liao X.Y."/>
            <person name="Jiang Y.T."/>
            <person name="Yu X."/>
            <person name="Hao Y."/>
            <person name="Huang J."/>
            <person name="Zhao X.W."/>
            <person name="Ke S."/>
            <person name="Chen Y.Y."/>
            <person name="Wu W.L."/>
            <person name="Hsu J.L."/>
            <person name="Lin Y.F."/>
            <person name="Huang M.D."/>
            <person name="Li C.Y."/>
            <person name="Huang L."/>
            <person name="Wang Z.W."/>
            <person name="Zhao X."/>
            <person name="Zhong W.Y."/>
            <person name="Peng D.H."/>
            <person name="Ahmad S."/>
            <person name="Lan S."/>
            <person name="Zhang J.S."/>
            <person name="Tsai W.C."/>
            <person name="Van de Peer Y."/>
            <person name="Liu Z.J."/>
        </authorList>
    </citation>
    <scope>NUCLEOTIDE SEQUENCE</scope>
    <source>
        <strain evidence="3">CP</strain>
    </source>
</reference>
<dbReference type="InterPro" id="IPR003675">
    <property type="entry name" value="Rce1/LyrA-like_dom"/>
</dbReference>
<sequence length="302" mass="33910">MSSSICLISHPLRFHAETNGSPTNLLFRSPNPKGNPLKHKWRNRFRCYRINKDKPEQEELFQGFSALPSDVPWDIESVWSTIAAHIFILHIPLSFGGLSIVSRLLHQPVLDPWTETVSILVLQTTELLGTLLLLRYTVKKKFVLLPVVFRGKKSPEGRKWVKASALALGFLILLVLVSSFVLDRLTGVKAANNTILKELLLSGTSPKVAFFWIYCFVTPMLEETVYRGFLLSSLASTMKWQNAVIISSCVFSASHFSGENFVQLFLIGCVLGSTYCWTGDIRSSFAVHSLYNAILLLFTILS</sequence>
<name>A0AAV9EI28_ACOCL</name>
<evidence type="ECO:0000259" key="2">
    <source>
        <dbReference type="Pfam" id="PF02517"/>
    </source>
</evidence>
<organism evidence="3 4">
    <name type="scientific">Acorus calamus</name>
    <name type="common">Sweet flag</name>
    <dbReference type="NCBI Taxonomy" id="4465"/>
    <lineage>
        <taxon>Eukaryota</taxon>
        <taxon>Viridiplantae</taxon>
        <taxon>Streptophyta</taxon>
        <taxon>Embryophyta</taxon>
        <taxon>Tracheophyta</taxon>
        <taxon>Spermatophyta</taxon>
        <taxon>Magnoliopsida</taxon>
        <taxon>Liliopsida</taxon>
        <taxon>Acoraceae</taxon>
        <taxon>Acorus</taxon>
    </lineage>
</organism>
<dbReference type="PANTHER" id="PTHR43592">
    <property type="entry name" value="CAAX AMINO TERMINAL PROTEASE"/>
    <property type="match status" value="1"/>
</dbReference>
<dbReference type="AlphaFoldDB" id="A0AAV9EI28"/>
<dbReference type="GO" id="GO:0080120">
    <property type="term" value="P:CAAX-box protein maturation"/>
    <property type="evidence" value="ECO:0007669"/>
    <property type="project" value="UniProtKB-ARBA"/>
</dbReference>
<protein>
    <recommendedName>
        <fullName evidence="2">CAAX prenyl protease 2/Lysostaphin resistance protein A-like domain-containing protein</fullName>
    </recommendedName>
</protein>
<evidence type="ECO:0000313" key="4">
    <source>
        <dbReference type="Proteomes" id="UP001180020"/>
    </source>
</evidence>
<feature type="domain" description="CAAX prenyl protease 2/Lysostaphin resistance protein A-like" evidence="2">
    <location>
        <begin position="207"/>
        <end position="294"/>
    </location>
</feature>
<dbReference type="GO" id="GO:0004175">
    <property type="term" value="F:endopeptidase activity"/>
    <property type="evidence" value="ECO:0007669"/>
    <property type="project" value="UniProtKB-ARBA"/>
</dbReference>
<evidence type="ECO:0000256" key="1">
    <source>
        <dbReference type="SAM" id="Phobius"/>
    </source>
</evidence>
<keyword evidence="4" id="KW-1185">Reference proteome</keyword>
<gene>
    <name evidence="3" type="ORF">QJS10_CPA06g00392</name>
</gene>
<dbReference type="Proteomes" id="UP001180020">
    <property type="component" value="Unassembled WGS sequence"/>
</dbReference>
<comment type="caution">
    <text evidence="3">The sequence shown here is derived from an EMBL/GenBank/DDBJ whole genome shotgun (WGS) entry which is preliminary data.</text>
</comment>
<dbReference type="Pfam" id="PF02517">
    <property type="entry name" value="Rce1-like"/>
    <property type="match status" value="1"/>
</dbReference>
<reference evidence="3" key="2">
    <citation type="submission" date="2023-06" db="EMBL/GenBank/DDBJ databases">
        <authorList>
            <person name="Ma L."/>
            <person name="Liu K.-W."/>
            <person name="Li Z."/>
            <person name="Hsiao Y.-Y."/>
            <person name="Qi Y."/>
            <person name="Fu T."/>
            <person name="Tang G."/>
            <person name="Zhang D."/>
            <person name="Sun W.-H."/>
            <person name="Liu D.-K."/>
            <person name="Li Y."/>
            <person name="Chen G.-Z."/>
            <person name="Liu X.-D."/>
            <person name="Liao X.-Y."/>
            <person name="Jiang Y.-T."/>
            <person name="Yu X."/>
            <person name="Hao Y."/>
            <person name="Huang J."/>
            <person name="Zhao X.-W."/>
            <person name="Ke S."/>
            <person name="Chen Y.-Y."/>
            <person name="Wu W.-L."/>
            <person name="Hsu J.-L."/>
            <person name="Lin Y.-F."/>
            <person name="Huang M.-D."/>
            <person name="Li C.-Y."/>
            <person name="Huang L."/>
            <person name="Wang Z.-W."/>
            <person name="Zhao X."/>
            <person name="Zhong W.-Y."/>
            <person name="Peng D.-H."/>
            <person name="Ahmad S."/>
            <person name="Lan S."/>
            <person name="Zhang J.-S."/>
            <person name="Tsai W.-C."/>
            <person name="Van De Peer Y."/>
            <person name="Liu Z.-J."/>
        </authorList>
    </citation>
    <scope>NUCLEOTIDE SEQUENCE</scope>
    <source>
        <strain evidence="3">CP</strain>
        <tissue evidence="3">Leaves</tissue>
    </source>
</reference>
<keyword evidence="1" id="KW-1133">Transmembrane helix</keyword>